<keyword evidence="1" id="KW-0472">Membrane</keyword>
<keyword evidence="1" id="KW-1133">Transmembrane helix</keyword>
<dbReference type="Proteomes" id="UP000031246">
    <property type="component" value="Unassembled WGS sequence"/>
</dbReference>
<dbReference type="RefSeq" id="WP_039472003.1">
    <property type="nucleotide sequence ID" value="NZ_JSYN01000003.1"/>
</dbReference>
<sequence>MEENEEYRERPVWRTVLSIVIAIIAVVRLFATCNQMESRQTRILDANQLNNISERQFSDQRSLTSSQTPKIWNDLLYKRYKYLDSLDQTRLKDFYIIKLAKDSLVSLDIESQLKIEKGCFFQNTHDDTLKFAFKTPKNLNVFVHDFESTVAVDKSFKKLKAGSGINNFKEFIKLSPTTKLLTYNITKRDIKFNGIAYAFEKNNYQMFIEFESSTWPQKKLNQEALTYVVNHIKVRK</sequence>
<organism evidence="2 3">
    <name type="scientific">Pedobacter kyungheensis</name>
    <dbReference type="NCBI Taxonomy" id="1069985"/>
    <lineage>
        <taxon>Bacteria</taxon>
        <taxon>Pseudomonadati</taxon>
        <taxon>Bacteroidota</taxon>
        <taxon>Sphingobacteriia</taxon>
        <taxon>Sphingobacteriales</taxon>
        <taxon>Sphingobacteriaceae</taxon>
        <taxon>Pedobacter</taxon>
    </lineage>
</organism>
<dbReference type="OrthoDB" id="758995at2"/>
<evidence type="ECO:0000313" key="2">
    <source>
        <dbReference type="EMBL" id="KIA96257.1"/>
    </source>
</evidence>
<protein>
    <submittedName>
        <fullName evidence="2">Uncharacterized protein</fullName>
    </submittedName>
</protein>
<accession>A0A0C1FTJ7</accession>
<proteinExistence type="predicted"/>
<dbReference type="AlphaFoldDB" id="A0A0C1FTJ7"/>
<keyword evidence="1" id="KW-0812">Transmembrane</keyword>
<dbReference type="EMBL" id="JSYN01000003">
    <property type="protein sequence ID" value="KIA96257.1"/>
    <property type="molecule type" value="Genomic_DNA"/>
</dbReference>
<reference evidence="2 3" key="1">
    <citation type="submission" date="2014-10" db="EMBL/GenBank/DDBJ databases">
        <title>Pedobacter Kyungheensis.</title>
        <authorList>
            <person name="Anderson B.M."/>
            <person name="Newman J.D."/>
        </authorList>
    </citation>
    <scope>NUCLEOTIDE SEQUENCE [LARGE SCALE GENOMIC DNA]</scope>
    <source>
        <strain evidence="2 3">KACC 16221</strain>
    </source>
</reference>
<evidence type="ECO:0000256" key="1">
    <source>
        <dbReference type="SAM" id="Phobius"/>
    </source>
</evidence>
<gene>
    <name evidence="2" type="ORF">OC25_04070</name>
</gene>
<keyword evidence="3" id="KW-1185">Reference proteome</keyword>
<feature type="transmembrane region" description="Helical" evidence="1">
    <location>
        <begin position="12"/>
        <end position="31"/>
    </location>
</feature>
<name>A0A0C1FTJ7_9SPHI</name>
<evidence type="ECO:0000313" key="3">
    <source>
        <dbReference type="Proteomes" id="UP000031246"/>
    </source>
</evidence>
<comment type="caution">
    <text evidence="2">The sequence shown here is derived from an EMBL/GenBank/DDBJ whole genome shotgun (WGS) entry which is preliminary data.</text>
</comment>